<sequence>MAGETCPKATKSVRGGKKSRVFAAAAAAFALASLPATAQADITPITVVNGIVSTVGGCQSADLQAIIRCTQFEFLTRQAPLMLDIDEAGTTIVVLGAGLYDDGSMRPMLVDRLNAASTLARRYPAAPIVTSGGVPRSGVTEARAMRNWLVDNGIAPHRITEEDRSRSTIENAANTVTLLAGRRTSGIVVVSSPNHVERALVNFRNATAGRLPVSGVISAG</sequence>
<evidence type="ECO:0000313" key="4">
    <source>
        <dbReference type="Proteomes" id="UP000077519"/>
    </source>
</evidence>
<dbReference type="Proteomes" id="UP000077519">
    <property type="component" value="Unassembled WGS sequence"/>
</dbReference>
<evidence type="ECO:0000256" key="1">
    <source>
        <dbReference type="SAM" id="SignalP"/>
    </source>
</evidence>
<dbReference type="InterPro" id="IPR051599">
    <property type="entry name" value="Cell_Envelope_Assoc"/>
</dbReference>
<dbReference type="InterPro" id="IPR003848">
    <property type="entry name" value="DUF218"/>
</dbReference>
<feature type="chain" id="PRO_5038784329" description="DUF218 domain-containing protein" evidence="1">
    <location>
        <begin position="39"/>
        <end position="220"/>
    </location>
</feature>
<dbReference type="InterPro" id="IPR014729">
    <property type="entry name" value="Rossmann-like_a/b/a_fold"/>
</dbReference>
<dbReference type="Pfam" id="PF02698">
    <property type="entry name" value="DUF218"/>
    <property type="match status" value="1"/>
</dbReference>
<dbReference type="GO" id="GO:0043164">
    <property type="term" value="P:Gram-negative-bacterium-type cell wall biogenesis"/>
    <property type="evidence" value="ECO:0007669"/>
    <property type="project" value="TreeGrafter"/>
</dbReference>
<dbReference type="EMBL" id="LVHI01000010">
    <property type="protein sequence ID" value="OAK55473.1"/>
    <property type="molecule type" value="Genomic_DNA"/>
</dbReference>
<reference evidence="3 4" key="1">
    <citation type="submission" date="2016-03" db="EMBL/GenBank/DDBJ databases">
        <title>Genome sequence of Rhodococcus kyotonensis KB10.</title>
        <authorList>
            <person name="Jeong H."/>
            <person name="Hong C.E."/>
            <person name="Jo S.H."/>
            <person name="Park J.M."/>
        </authorList>
    </citation>
    <scope>NUCLEOTIDE SEQUENCE [LARGE SCALE GENOMIC DNA]</scope>
    <source>
        <strain evidence="3 4">KB10</strain>
    </source>
</reference>
<dbReference type="CDD" id="cd06259">
    <property type="entry name" value="YdcF-like"/>
    <property type="match status" value="1"/>
</dbReference>
<accession>A0A177YIX7</accession>
<dbReference type="PANTHER" id="PTHR30336">
    <property type="entry name" value="INNER MEMBRANE PROTEIN, PROBABLE PERMEASE"/>
    <property type="match status" value="1"/>
</dbReference>
<keyword evidence="4" id="KW-1185">Reference proteome</keyword>
<keyword evidence="1" id="KW-0732">Signal</keyword>
<organism evidence="3 4">
    <name type="scientific">Rhodococcoides kyotonense</name>
    <dbReference type="NCBI Taxonomy" id="398843"/>
    <lineage>
        <taxon>Bacteria</taxon>
        <taxon>Bacillati</taxon>
        <taxon>Actinomycetota</taxon>
        <taxon>Actinomycetes</taxon>
        <taxon>Mycobacteriales</taxon>
        <taxon>Nocardiaceae</taxon>
        <taxon>Rhodococcoides</taxon>
    </lineage>
</organism>
<feature type="signal peptide" evidence="1">
    <location>
        <begin position="1"/>
        <end position="38"/>
    </location>
</feature>
<dbReference type="PANTHER" id="PTHR30336:SF4">
    <property type="entry name" value="ENVELOPE BIOGENESIS FACTOR ELYC"/>
    <property type="match status" value="1"/>
</dbReference>
<gene>
    <name evidence="3" type="ORF">A3K89_20375</name>
</gene>
<feature type="domain" description="DUF218" evidence="2">
    <location>
        <begin position="91"/>
        <end position="208"/>
    </location>
</feature>
<dbReference type="GO" id="GO:0000270">
    <property type="term" value="P:peptidoglycan metabolic process"/>
    <property type="evidence" value="ECO:0007669"/>
    <property type="project" value="TreeGrafter"/>
</dbReference>
<dbReference type="Gene3D" id="3.40.50.620">
    <property type="entry name" value="HUPs"/>
    <property type="match status" value="1"/>
</dbReference>
<protein>
    <recommendedName>
        <fullName evidence="2">DUF218 domain-containing protein</fullName>
    </recommendedName>
</protein>
<dbReference type="GO" id="GO:0005886">
    <property type="term" value="C:plasma membrane"/>
    <property type="evidence" value="ECO:0007669"/>
    <property type="project" value="TreeGrafter"/>
</dbReference>
<name>A0A177YIX7_9NOCA</name>
<dbReference type="AlphaFoldDB" id="A0A177YIX7"/>
<proteinExistence type="predicted"/>
<evidence type="ECO:0000259" key="2">
    <source>
        <dbReference type="Pfam" id="PF02698"/>
    </source>
</evidence>
<evidence type="ECO:0000313" key="3">
    <source>
        <dbReference type="EMBL" id="OAK55473.1"/>
    </source>
</evidence>
<comment type="caution">
    <text evidence="3">The sequence shown here is derived from an EMBL/GenBank/DDBJ whole genome shotgun (WGS) entry which is preliminary data.</text>
</comment>